<organism evidence="2 3">
    <name type="scientific">Ditylenchus dipsaci</name>
    <dbReference type="NCBI Taxonomy" id="166011"/>
    <lineage>
        <taxon>Eukaryota</taxon>
        <taxon>Metazoa</taxon>
        <taxon>Ecdysozoa</taxon>
        <taxon>Nematoda</taxon>
        <taxon>Chromadorea</taxon>
        <taxon>Rhabditida</taxon>
        <taxon>Tylenchina</taxon>
        <taxon>Tylenchomorpha</taxon>
        <taxon>Sphaerularioidea</taxon>
        <taxon>Anguinidae</taxon>
        <taxon>Anguininae</taxon>
        <taxon>Ditylenchus</taxon>
    </lineage>
</organism>
<accession>A0A915EE94</accession>
<evidence type="ECO:0000313" key="2">
    <source>
        <dbReference type="Proteomes" id="UP000887574"/>
    </source>
</evidence>
<evidence type="ECO:0000313" key="3">
    <source>
        <dbReference type="WBParaSite" id="jg4943"/>
    </source>
</evidence>
<reference evidence="3" key="1">
    <citation type="submission" date="2022-11" db="UniProtKB">
        <authorList>
            <consortium name="WormBaseParasite"/>
        </authorList>
    </citation>
    <scope>IDENTIFICATION</scope>
</reference>
<sequence>MPESITERNENVEQIRRLYFGQGSAQRWCKASETRLLLKLIDHKPADLLNHIYEDETDVCFEEVLTQQHLKELKKSRASQAQNSVSKAFPPSYAIRPTAAEIEQKLNENFNLDVINENELVPGSFLKKVDFFLPDLSSMSDVVPPSCSVTPTPREEIILLPPPLPSIQKERATKRRKPIDSPTELLVDNNSRSSRSSTPGSTKRLRH</sequence>
<dbReference type="Proteomes" id="UP000887574">
    <property type="component" value="Unplaced"/>
</dbReference>
<dbReference type="AlphaFoldDB" id="A0A915EE94"/>
<protein>
    <submittedName>
        <fullName evidence="3">Uncharacterized protein</fullName>
    </submittedName>
</protein>
<evidence type="ECO:0000256" key="1">
    <source>
        <dbReference type="SAM" id="MobiDB-lite"/>
    </source>
</evidence>
<keyword evidence="2" id="KW-1185">Reference proteome</keyword>
<name>A0A915EE94_9BILA</name>
<dbReference type="WBParaSite" id="jg4943">
    <property type="protein sequence ID" value="jg4943"/>
    <property type="gene ID" value="jg4943"/>
</dbReference>
<proteinExistence type="predicted"/>
<feature type="region of interest" description="Disordered" evidence="1">
    <location>
        <begin position="163"/>
        <end position="207"/>
    </location>
</feature>